<dbReference type="Proteomes" id="UP000326953">
    <property type="component" value="Unassembled WGS sequence"/>
</dbReference>
<feature type="domain" description="N-acetyltransferase" evidence="1">
    <location>
        <begin position="18"/>
        <end position="165"/>
    </location>
</feature>
<name>A0A5E6RUF3_PSEFL</name>
<dbReference type="Gene3D" id="3.40.630.30">
    <property type="match status" value="1"/>
</dbReference>
<dbReference type="SUPFAM" id="SSF55729">
    <property type="entry name" value="Acyl-CoA N-acyltransferases (Nat)"/>
    <property type="match status" value="1"/>
</dbReference>
<dbReference type="InterPro" id="IPR016181">
    <property type="entry name" value="Acyl_CoA_acyltransferase"/>
</dbReference>
<protein>
    <recommendedName>
        <fullName evidence="1">N-acetyltransferase domain-containing protein</fullName>
    </recommendedName>
</protein>
<proteinExistence type="predicted"/>
<accession>A0A5E6RUF3</accession>
<dbReference type="InterPro" id="IPR000182">
    <property type="entry name" value="GNAT_dom"/>
</dbReference>
<dbReference type="OrthoDB" id="8479334at2"/>
<evidence type="ECO:0000259" key="1">
    <source>
        <dbReference type="PROSITE" id="PS51186"/>
    </source>
</evidence>
<dbReference type="GO" id="GO:0016747">
    <property type="term" value="F:acyltransferase activity, transferring groups other than amino-acyl groups"/>
    <property type="evidence" value="ECO:0007669"/>
    <property type="project" value="InterPro"/>
</dbReference>
<gene>
    <name evidence="2" type="ORF">PS662_01765</name>
</gene>
<evidence type="ECO:0000313" key="2">
    <source>
        <dbReference type="EMBL" id="VVM70313.1"/>
    </source>
</evidence>
<dbReference type="Pfam" id="PF00583">
    <property type="entry name" value="Acetyltransf_1"/>
    <property type="match status" value="1"/>
</dbReference>
<evidence type="ECO:0000313" key="3">
    <source>
        <dbReference type="Proteomes" id="UP000326953"/>
    </source>
</evidence>
<organism evidence="2 3">
    <name type="scientific">Pseudomonas fluorescens</name>
    <dbReference type="NCBI Taxonomy" id="294"/>
    <lineage>
        <taxon>Bacteria</taxon>
        <taxon>Pseudomonadati</taxon>
        <taxon>Pseudomonadota</taxon>
        <taxon>Gammaproteobacteria</taxon>
        <taxon>Pseudomonadales</taxon>
        <taxon>Pseudomonadaceae</taxon>
        <taxon>Pseudomonas</taxon>
    </lineage>
</organism>
<dbReference type="EMBL" id="CABVHK010000005">
    <property type="protein sequence ID" value="VVM70313.1"/>
    <property type="molecule type" value="Genomic_DNA"/>
</dbReference>
<reference evidence="2 3" key="1">
    <citation type="submission" date="2019-09" db="EMBL/GenBank/DDBJ databases">
        <authorList>
            <person name="Chandra G."/>
            <person name="Truman W A."/>
        </authorList>
    </citation>
    <scope>NUCLEOTIDE SEQUENCE [LARGE SCALE GENOMIC DNA]</scope>
    <source>
        <strain evidence="2">PS662</strain>
    </source>
</reference>
<sequence>MPSIELHAAQRDELETIENLMQFYLHDFSEWLPLKLDGHGFFNIQSLEDYWRNPATRPYLIKVDAQLAGFVTVDDRTHLPGAQYNIGYLFIGRRFRGQGVARFVVSTLLSRHPGQWQVFHIDANQPARSFWARVMPDLCADAFTVQQRPVDGYPCTFYRFQSPAPSS</sequence>
<dbReference type="CDD" id="cd04301">
    <property type="entry name" value="NAT_SF"/>
    <property type="match status" value="1"/>
</dbReference>
<dbReference type="AlphaFoldDB" id="A0A5E6RUF3"/>
<dbReference type="RefSeq" id="WP_150710620.1">
    <property type="nucleotide sequence ID" value="NZ_CABVHK010000005.1"/>
</dbReference>
<dbReference type="PROSITE" id="PS51186">
    <property type="entry name" value="GNAT"/>
    <property type="match status" value="1"/>
</dbReference>